<dbReference type="PROSITE" id="PS00138">
    <property type="entry name" value="SUBTILASE_SER"/>
    <property type="match status" value="1"/>
</dbReference>
<feature type="domain" description="PA" evidence="9">
    <location>
        <begin position="419"/>
        <end position="515"/>
    </location>
</feature>
<dbReference type="FunFam" id="3.50.30.30:FF:000005">
    <property type="entry name" value="subtilisin-like protease SBT1.5"/>
    <property type="match status" value="1"/>
</dbReference>
<comment type="caution">
    <text evidence="12">The sequence shown here is derived from an EMBL/GenBank/DDBJ whole genome shotgun (WGS) entry which is preliminary data.</text>
</comment>
<dbReference type="SUPFAM" id="SSF52743">
    <property type="entry name" value="Subtilisin-like"/>
    <property type="match status" value="1"/>
</dbReference>
<dbReference type="PROSITE" id="PS51257">
    <property type="entry name" value="PROKAR_LIPOPROTEIN"/>
    <property type="match status" value="1"/>
</dbReference>
<evidence type="ECO:0000259" key="10">
    <source>
        <dbReference type="Pfam" id="PF05922"/>
    </source>
</evidence>
<reference evidence="12" key="1">
    <citation type="submission" date="2021-01" db="EMBL/GenBank/DDBJ databases">
        <title>Adiantum capillus-veneris genome.</title>
        <authorList>
            <person name="Fang Y."/>
            <person name="Liao Q."/>
        </authorList>
    </citation>
    <scope>NUCLEOTIDE SEQUENCE</scope>
    <source>
        <strain evidence="12">H3</strain>
        <tissue evidence="12">Leaf</tissue>
    </source>
</reference>
<evidence type="ECO:0000259" key="8">
    <source>
        <dbReference type="Pfam" id="PF00082"/>
    </source>
</evidence>
<evidence type="ECO:0000256" key="7">
    <source>
        <dbReference type="PROSITE-ProRule" id="PRU01240"/>
    </source>
</evidence>
<dbReference type="PANTHER" id="PTHR10795">
    <property type="entry name" value="PROPROTEIN CONVERTASE SUBTILISIN/KEXIN"/>
    <property type="match status" value="1"/>
</dbReference>
<feature type="active site" description="Charge relay system" evidence="6 7">
    <location>
        <position position="251"/>
    </location>
</feature>
<feature type="domain" description="Inhibitor I9" evidence="10">
    <location>
        <begin position="46"/>
        <end position="125"/>
    </location>
</feature>
<accession>A0A9D4VA19</accession>
<dbReference type="Gene3D" id="2.60.40.2310">
    <property type="match status" value="1"/>
</dbReference>
<proteinExistence type="inferred from homology"/>
<evidence type="ECO:0000313" key="13">
    <source>
        <dbReference type="Proteomes" id="UP000886520"/>
    </source>
</evidence>
<keyword evidence="13" id="KW-1185">Reference proteome</keyword>
<dbReference type="OrthoDB" id="206201at2759"/>
<evidence type="ECO:0000256" key="2">
    <source>
        <dbReference type="ARBA" id="ARBA00022670"/>
    </source>
</evidence>
<dbReference type="InterPro" id="IPR034197">
    <property type="entry name" value="Peptidases_S8_3"/>
</dbReference>
<comment type="similarity">
    <text evidence="1 7">Belongs to the peptidase S8 family.</text>
</comment>
<dbReference type="Pfam" id="PF02225">
    <property type="entry name" value="PA"/>
    <property type="match status" value="1"/>
</dbReference>
<feature type="active site" description="Charge relay system" evidence="6 7">
    <location>
        <position position="600"/>
    </location>
</feature>
<feature type="domain" description="Peptidase S8/S53" evidence="8">
    <location>
        <begin position="167"/>
        <end position="640"/>
    </location>
</feature>
<dbReference type="CDD" id="cd02120">
    <property type="entry name" value="PA_subtilisin_like"/>
    <property type="match status" value="1"/>
</dbReference>
<evidence type="ECO:0000313" key="12">
    <source>
        <dbReference type="EMBL" id="KAI5081951.1"/>
    </source>
</evidence>
<dbReference type="InterPro" id="IPR037045">
    <property type="entry name" value="S8pro/Inhibitor_I9_sf"/>
</dbReference>
<evidence type="ECO:0000256" key="5">
    <source>
        <dbReference type="ARBA" id="ARBA00022825"/>
    </source>
</evidence>
<sequence>MKALNQLMDILHLKLSLITYLLVIACLWSILAQQLGAAIWSTNHEVYVVYMGHHGDVHKDIVVNSHHELLSSVKESHEEAAMSMIYHYKHGFSGFSAMLTAQEAAALSSRREVVSVFPSRQKSLHTTRSWEFLGIEDTLSSQAMNFDHNMRNASNKNRTLRELANYGQNIVIGVLDSGVWPESESFSDHGMEPVPPSWKGVCQTGDAFNLSHCNRKLVGARMYIKGYEARFGPLNVSGTGEYRSVRDKDGHGTHTASTAAGREVAHAAAFGGFGAGTASGGAALARLAIYKVCWPLPGESPTGDNTCGDADMLAAFDDAIADGVNVLSVSIGSGNPQPEYFEDSIAIGGLHAYRHGILLSCSAGNAGPKPGSVSNVPPWLLTIAASSVDRTFSAPIELGNGQILEGQAVTPSVLRPSFYPLVHAADCLLSNSSIDATSPEASQCLANSLDPVKTKGKIVLCMRGVNARVEKGWEVLRAGGSGMILANLPSNGAEISVDAHMLPATAVPSDIGEEIIAYMRTTRVPKAKLVPPHTYLGVKPSPFIAAFSSQGPNSVTPFVLKPDISAPGLNILAAWSGDNGPTKLEFDKRRVKYNIYSGTSMSCPHVSGIAALLKEIHPMWSAAAIKSAIMTTASSVGSDGKVIRAASGEVATPFLMGAGEMNPTLAADPGLVYDIELNEFCDFLHSVGYNHTLINIIIGSYPPCQKLHRVKTSDLNLPSVAVDLSTFPAIRVSRKVKNVGIGRSFYTASVKAPSGIKVEVEPSRLTFSHYGQSRRFWVKLALSEERTHVHDPYAFGSLTWSDGLGHNVRSPIVVQTK</sequence>
<dbReference type="EMBL" id="JABFUD020000003">
    <property type="protein sequence ID" value="KAI5081951.1"/>
    <property type="molecule type" value="Genomic_DNA"/>
</dbReference>
<dbReference type="Gene3D" id="3.40.50.200">
    <property type="entry name" value="Peptidase S8/S53 domain"/>
    <property type="match status" value="1"/>
</dbReference>
<dbReference type="InterPro" id="IPR010259">
    <property type="entry name" value="S8pro/Inhibitor_I9"/>
</dbReference>
<dbReference type="AlphaFoldDB" id="A0A9D4VA19"/>
<dbReference type="InterPro" id="IPR003137">
    <property type="entry name" value="PA_domain"/>
</dbReference>
<dbReference type="GO" id="GO:0006508">
    <property type="term" value="P:proteolysis"/>
    <property type="evidence" value="ECO:0007669"/>
    <property type="project" value="UniProtKB-KW"/>
</dbReference>
<evidence type="ECO:0000256" key="6">
    <source>
        <dbReference type="PIRSR" id="PIRSR615500-1"/>
    </source>
</evidence>
<organism evidence="12 13">
    <name type="scientific">Adiantum capillus-veneris</name>
    <name type="common">Maidenhair fern</name>
    <dbReference type="NCBI Taxonomy" id="13818"/>
    <lineage>
        <taxon>Eukaryota</taxon>
        <taxon>Viridiplantae</taxon>
        <taxon>Streptophyta</taxon>
        <taxon>Embryophyta</taxon>
        <taxon>Tracheophyta</taxon>
        <taxon>Polypodiopsida</taxon>
        <taxon>Polypodiidae</taxon>
        <taxon>Polypodiales</taxon>
        <taxon>Pteridineae</taxon>
        <taxon>Pteridaceae</taxon>
        <taxon>Vittarioideae</taxon>
        <taxon>Adiantum</taxon>
    </lineage>
</organism>
<protein>
    <submittedName>
        <fullName evidence="12">Uncharacterized protein</fullName>
    </submittedName>
</protein>
<evidence type="ECO:0000259" key="11">
    <source>
        <dbReference type="Pfam" id="PF17766"/>
    </source>
</evidence>
<dbReference type="InterPro" id="IPR023828">
    <property type="entry name" value="Peptidase_S8_Ser-AS"/>
</dbReference>
<dbReference type="Pfam" id="PF17766">
    <property type="entry name" value="fn3_6"/>
    <property type="match status" value="1"/>
</dbReference>
<dbReference type="Pfam" id="PF00082">
    <property type="entry name" value="Peptidase_S8"/>
    <property type="match status" value="1"/>
</dbReference>
<dbReference type="InterPro" id="IPR015500">
    <property type="entry name" value="Peptidase_S8_subtilisin-rel"/>
</dbReference>
<keyword evidence="2 7" id="KW-0645">Protease</keyword>
<evidence type="ECO:0000256" key="1">
    <source>
        <dbReference type="ARBA" id="ARBA00011073"/>
    </source>
</evidence>
<dbReference type="PROSITE" id="PS51892">
    <property type="entry name" value="SUBTILASE"/>
    <property type="match status" value="1"/>
</dbReference>
<dbReference type="InterPro" id="IPR036852">
    <property type="entry name" value="Peptidase_S8/S53_dom_sf"/>
</dbReference>
<dbReference type="InterPro" id="IPR041469">
    <property type="entry name" value="Subtilisin-like_FN3"/>
</dbReference>
<dbReference type="Pfam" id="PF05922">
    <property type="entry name" value="Inhibitor_I9"/>
    <property type="match status" value="1"/>
</dbReference>
<dbReference type="InterPro" id="IPR000209">
    <property type="entry name" value="Peptidase_S8/S53_dom"/>
</dbReference>
<dbReference type="PRINTS" id="PR00723">
    <property type="entry name" value="SUBTILISIN"/>
</dbReference>
<dbReference type="Proteomes" id="UP000886520">
    <property type="component" value="Chromosome 2"/>
</dbReference>
<dbReference type="GO" id="GO:0004252">
    <property type="term" value="F:serine-type endopeptidase activity"/>
    <property type="evidence" value="ECO:0007669"/>
    <property type="project" value="UniProtKB-UniRule"/>
</dbReference>
<feature type="active site" description="Charge relay system" evidence="6 7">
    <location>
        <position position="176"/>
    </location>
</feature>
<dbReference type="CDD" id="cd04852">
    <property type="entry name" value="Peptidases_S8_3"/>
    <property type="match status" value="1"/>
</dbReference>
<dbReference type="FunFam" id="3.30.70.80:FF:000002">
    <property type="entry name" value="Subtilisin-like protease SBT5.3"/>
    <property type="match status" value="1"/>
</dbReference>
<keyword evidence="4 7" id="KW-0378">Hydrolase</keyword>
<feature type="domain" description="Subtilisin-like protease fibronectin type-III" evidence="11">
    <location>
        <begin position="714"/>
        <end position="814"/>
    </location>
</feature>
<evidence type="ECO:0000256" key="4">
    <source>
        <dbReference type="ARBA" id="ARBA00022801"/>
    </source>
</evidence>
<keyword evidence="3" id="KW-0732">Signal</keyword>
<dbReference type="FunFam" id="3.40.50.200:FF:000006">
    <property type="entry name" value="Subtilisin-like protease SBT1.5"/>
    <property type="match status" value="1"/>
</dbReference>
<evidence type="ECO:0000256" key="3">
    <source>
        <dbReference type="ARBA" id="ARBA00022729"/>
    </source>
</evidence>
<gene>
    <name evidence="12" type="ORF">GOP47_0001694</name>
</gene>
<evidence type="ECO:0000259" key="9">
    <source>
        <dbReference type="Pfam" id="PF02225"/>
    </source>
</evidence>
<dbReference type="Gene3D" id="3.50.30.30">
    <property type="match status" value="1"/>
</dbReference>
<dbReference type="InterPro" id="IPR045051">
    <property type="entry name" value="SBT"/>
</dbReference>
<dbReference type="Gene3D" id="3.30.70.80">
    <property type="entry name" value="Peptidase S8 propeptide/proteinase inhibitor I9"/>
    <property type="match status" value="1"/>
</dbReference>
<keyword evidence="5 7" id="KW-0720">Serine protease</keyword>
<name>A0A9D4VA19_ADICA</name>